<dbReference type="AlphaFoldDB" id="W4LQ65"/>
<organism evidence="1 2">
    <name type="scientific">Entotheonella factor</name>
    <dbReference type="NCBI Taxonomy" id="1429438"/>
    <lineage>
        <taxon>Bacteria</taxon>
        <taxon>Pseudomonadati</taxon>
        <taxon>Nitrospinota/Tectimicrobiota group</taxon>
        <taxon>Candidatus Tectimicrobiota</taxon>
        <taxon>Candidatus Entotheonellia</taxon>
        <taxon>Candidatus Entotheonellales</taxon>
        <taxon>Candidatus Entotheonellaceae</taxon>
        <taxon>Candidatus Entotheonella</taxon>
    </lineage>
</organism>
<evidence type="ECO:0000313" key="2">
    <source>
        <dbReference type="Proteomes" id="UP000019141"/>
    </source>
</evidence>
<dbReference type="HOGENOM" id="CLU_2218249_0_0_7"/>
<name>W4LQ65_ENTF1</name>
<dbReference type="EMBL" id="AZHW01000384">
    <property type="protein sequence ID" value="ETX00005.1"/>
    <property type="molecule type" value="Genomic_DNA"/>
</dbReference>
<keyword evidence="2" id="KW-1185">Reference proteome</keyword>
<dbReference type="Proteomes" id="UP000019141">
    <property type="component" value="Unassembled WGS sequence"/>
</dbReference>
<sequence length="106" mass="11772">MAVRQLFGRVEGSSGTLYHASTLLHDYETLTVTREQSGTYRINFDNVFSQEPAVAAQVISAYQTANAMIYTYNDPAMTRIVTGFSDQAAGEYVDVDFYFTITGEGF</sequence>
<reference evidence="1 2" key="1">
    <citation type="journal article" date="2014" name="Nature">
        <title>An environmental bacterial taxon with a large and distinct metabolic repertoire.</title>
        <authorList>
            <person name="Wilson M.C."/>
            <person name="Mori T."/>
            <person name="Ruckert C."/>
            <person name="Uria A.R."/>
            <person name="Helf M.J."/>
            <person name="Takada K."/>
            <person name="Gernert C."/>
            <person name="Steffens U.A."/>
            <person name="Heycke N."/>
            <person name="Schmitt S."/>
            <person name="Rinke C."/>
            <person name="Helfrich E.J."/>
            <person name="Brachmann A.O."/>
            <person name="Gurgui C."/>
            <person name="Wakimoto T."/>
            <person name="Kracht M."/>
            <person name="Crusemann M."/>
            <person name="Hentschel U."/>
            <person name="Abe I."/>
            <person name="Matsunaga S."/>
            <person name="Kalinowski J."/>
            <person name="Takeyama H."/>
            <person name="Piel J."/>
        </authorList>
    </citation>
    <scope>NUCLEOTIDE SEQUENCE [LARGE SCALE GENOMIC DNA]</scope>
    <source>
        <strain evidence="2">TSY1</strain>
    </source>
</reference>
<proteinExistence type="predicted"/>
<accession>W4LQ65</accession>
<comment type="caution">
    <text evidence="1">The sequence shown here is derived from an EMBL/GenBank/DDBJ whole genome shotgun (WGS) entry which is preliminary data.</text>
</comment>
<gene>
    <name evidence="1" type="ORF">ETSY1_12800</name>
</gene>
<evidence type="ECO:0000313" key="1">
    <source>
        <dbReference type="EMBL" id="ETX00005.1"/>
    </source>
</evidence>
<protein>
    <submittedName>
        <fullName evidence="1">Uncharacterized protein</fullName>
    </submittedName>
</protein>